<evidence type="ECO:0000313" key="2">
    <source>
        <dbReference type="EMBL" id="CAG8974479.1"/>
    </source>
</evidence>
<dbReference type="OrthoDB" id="4207123at2759"/>
<sequence>MSSQRGFPFLGGFFGAFKTPRAIQTTSKAASTVTSTSTSTSPSQTHSSPSQPRSITTTTTSKGSTSSALSALHSPRAQGASPLSRSPGPDSQKTASRYVAGKTNRRGSDSSSEGFRDVLGQEKWYVGGKTASGEERYFKLGVVRRQRSGDRLSLDQLSL</sequence>
<evidence type="ECO:0000256" key="1">
    <source>
        <dbReference type="SAM" id="MobiDB-lite"/>
    </source>
</evidence>
<feature type="compositionally biased region" description="Low complexity" evidence="1">
    <location>
        <begin position="24"/>
        <end position="70"/>
    </location>
</feature>
<evidence type="ECO:0000313" key="3">
    <source>
        <dbReference type="Proteomes" id="UP000701801"/>
    </source>
</evidence>
<accession>A0A9N9LFW8</accession>
<name>A0A9N9LFW8_9HELO</name>
<comment type="caution">
    <text evidence="2">The sequence shown here is derived from an EMBL/GenBank/DDBJ whole genome shotgun (WGS) entry which is preliminary data.</text>
</comment>
<dbReference type="AlphaFoldDB" id="A0A9N9LFW8"/>
<dbReference type="PANTHER" id="PTHR42095">
    <property type="entry name" value="YALI0C12166P"/>
    <property type="match status" value="1"/>
</dbReference>
<proteinExistence type="predicted"/>
<gene>
    <name evidence="2" type="ORF">HYALB_00011629</name>
</gene>
<dbReference type="PANTHER" id="PTHR42095:SF1">
    <property type="entry name" value="YALI0C12166P"/>
    <property type="match status" value="1"/>
</dbReference>
<dbReference type="EMBL" id="CAJVRM010000106">
    <property type="protein sequence ID" value="CAG8974479.1"/>
    <property type="molecule type" value="Genomic_DNA"/>
</dbReference>
<protein>
    <submittedName>
        <fullName evidence="2">Uncharacterized protein</fullName>
    </submittedName>
</protein>
<feature type="compositionally biased region" description="Polar residues" evidence="1">
    <location>
        <begin position="81"/>
        <end position="95"/>
    </location>
</feature>
<reference evidence="2" key="1">
    <citation type="submission" date="2021-07" db="EMBL/GenBank/DDBJ databases">
        <authorList>
            <person name="Durling M."/>
        </authorList>
    </citation>
    <scope>NUCLEOTIDE SEQUENCE</scope>
</reference>
<dbReference type="Proteomes" id="UP000701801">
    <property type="component" value="Unassembled WGS sequence"/>
</dbReference>
<organism evidence="2 3">
    <name type="scientific">Hymenoscyphus albidus</name>
    <dbReference type="NCBI Taxonomy" id="595503"/>
    <lineage>
        <taxon>Eukaryota</taxon>
        <taxon>Fungi</taxon>
        <taxon>Dikarya</taxon>
        <taxon>Ascomycota</taxon>
        <taxon>Pezizomycotina</taxon>
        <taxon>Leotiomycetes</taxon>
        <taxon>Helotiales</taxon>
        <taxon>Helotiaceae</taxon>
        <taxon>Hymenoscyphus</taxon>
    </lineage>
</organism>
<keyword evidence="3" id="KW-1185">Reference proteome</keyword>
<feature type="region of interest" description="Disordered" evidence="1">
    <location>
        <begin position="23"/>
        <end position="117"/>
    </location>
</feature>